<evidence type="ECO:0000313" key="2">
    <source>
        <dbReference type="EMBL" id="KUM46911.1"/>
    </source>
</evidence>
<accession>A0A124GMW3</accession>
<reference evidence="2" key="1">
    <citation type="journal article" date="2015" name="Genome Biol. Evol.">
        <title>Organellar Genomes of White Spruce (Picea glauca): Assembly and Annotation.</title>
        <authorList>
            <person name="Jackman S.D."/>
            <person name="Warren R.L."/>
            <person name="Gibb E.A."/>
            <person name="Vandervalk B.P."/>
            <person name="Mohamadi H."/>
            <person name="Chu J."/>
            <person name="Raymond A."/>
            <person name="Pleasance S."/>
            <person name="Coope R."/>
            <person name="Wildung M.R."/>
            <person name="Ritland C.E."/>
            <person name="Bousquet J."/>
            <person name="Jones S.J."/>
            <person name="Bohlmann J."/>
            <person name="Birol I."/>
        </authorList>
    </citation>
    <scope>NUCLEOTIDE SEQUENCE [LARGE SCALE GENOMIC DNA]</scope>
    <source>
        <tissue evidence="2">Flushing bud</tissue>
    </source>
</reference>
<sequence length="62" mass="7362">MLSTIIYPFGLWDIYGVFLSYLFPRLWRGLVIIGRNQPKERVSQAYDQTAEVPLKYREPAQR</sequence>
<organism evidence="2">
    <name type="scientific">Picea glauca</name>
    <name type="common">White spruce</name>
    <name type="synonym">Pinus glauca</name>
    <dbReference type="NCBI Taxonomy" id="3330"/>
    <lineage>
        <taxon>Eukaryota</taxon>
        <taxon>Viridiplantae</taxon>
        <taxon>Streptophyta</taxon>
        <taxon>Embryophyta</taxon>
        <taxon>Tracheophyta</taxon>
        <taxon>Spermatophyta</taxon>
        <taxon>Pinopsida</taxon>
        <taxon>Pinidae</taxon>
        <taxon>Conifers I</taxon>
        <taxon>Pinales</taxon>
        <taxon>Pinaceae</taxon>
        <taxon>Picea</taxon>
    </lineage>
</organism>
<evidence type="ECO:0000256" key="1">
    <source>
        <dbReference type="SAM" id="Phobius"/>
    </source>
</evidence>
<gene>
    <name evidence="2" type="ORF">ABT39_MTgene6366</name>
</gene>
<keyword evidence="2" id="KW-0496">Mitochondrion</keyword>
<keyword evidence="1" id="KW-1133">Transmembrane helix</keyword>
<feature type="transmembrane region" description="Helical" evidence="1">
    <location>
        <begin position="6"/>
        <end position="23"/>
    </location>
</feature>
<comment type="caution">
    <text evidence="2">The sequence shown here is derived from an EMBL/GenBank/DDBJ whole genome shotgun (WGS) entry which is preliminary data.</text>
</comment>
<name>A0A124GMW3_PICGL</name>
<keyword evidence="1" id="KW-0472">Membrane</keyword>
<protein>
    <submittedName>
        <fullName evidence="2">Uncharacterized protein</fullName>
    </submittedName>
</protein>
<dbReference type="AlphaFoldDB" id="A0A124GMW3"/>
<geneLocation type="mitochondrion" evidence="2"/>
<dbReference type="EMBL" id="LKAM01000009">
    <property type="protein sequence ID" value="KUM46911.1"/>
    <property type="molecule type" value="Genomic_DNA"/>
</dbReference>
<proteinExistence type="predicted"/>
<keyword evidence="1" id="KW-0812">Transmembrane</keyword>